<evidence type="ECO:0000313" key="1">
    <source>
        <dbReference type="EMBL" id="VDO18262.1"/>
    </source>
</evidence>
<accession>A0A3P7WLJ8</accession>
<protein>
    <submittedName>
        <fullName evidence="1 3">Uncharacterized protein</fullName>
    </submittedName>
</protein>
<keyword evidence="2" id="KW-1185">Reference proteome</keyword>
<name>A0A183F1T7_HELPZ</name>
<evidence type="ECO:0000313" key="2">
    <source>
        <dbReference type="Proteomes" id="UP000050761"/>
    </source>
</evidence>
<proteinExistence type="predicted"/>
<sequence>MNTPLCPPTLHNHPAKMLQLTSPSDKKKSLVDAVALLSSDDGLPVHLKTIIGHLLKRATLAHELIQRISKLEERLEA</sequence>
<reference evidence="3" key="2">
    <citation type="submission" date="2019-09" db="UniProtKB">
        <authorList>
            <consortium name="WormBaseParasite"/>
        </authorList>
    </citation>
    <scope>IDENTIFICATION</scope>
</reference>
<dbReference type="AlphaFoldDB" id="A0A183F1T7"/>
<dbReference type="WBParaSite" id="HPBE_0000002801-mRNA-1">
    <property type="protein sequence ID" value="HPBE_0000002801-mRNA-1"/>
    <property type="gene ID" value="HPBE_0000002801"/>
</dbReference>
<evidence type="ECO:0000313" key="3">
    <source>
        <dbReference type="WBParaSite" id="HPBE_0000002801-mRNA-1"/>
    </source>
</evidence>
<organism evidence="2 3">
    <name type="scientific">Heligmosomoides polygyrus</name>
    <name type="common">Parasitic roundworm</name>
    <dbReference type="NCBI Taxonomy" id="6339"/>
    <lineage>
        <taxon>Eukaryota</taxon>
        <taxon>Metazoa</taxon>
        <taxon>Ecdysozoa</taxon>
        <taxon>Nematoda</taxon>
        <taxon>Chromadorea</taxon>
        <taxon>Rhabditida</taxon>
        <taxon>Rhabditina</taxon>
        <taxon>Rhabditomorpha</taxon>
        <taxon>Strongyloidea</taxon>
        <taxon>Heligmosomidae</taxon>
        <taxon>Heligmosomoides</taxon>
    </lineage>
</organism>
<accession>A0A183F1T7</accession>
<gene>
    <name evidence="1" type="ORF">HPBE_LOCUS29</name>
</gene>
<reference evidence="1 2" key="1">
    <citation type="submission" date="2018-11" db="EMBL/GenBank/DDBJ databases">
        <authorList>
            <consortium name="Pathogen Informatics"/>
        </authorList>
    </citation>
    <scope>NUCLEOTIDE SEQUENCE [LARGE SCALE GENOMIC DNA]</scope>
</reference>
<dbReference type="EMBL" id="UZAH01000016">
    <property type="protein sequence ID" value="VDO18262.1"/>
    <property type="molecule type" value="Genomic_DNA"/>
</dbReference>
<dbReference type="Proteomes" id="UP000050761">
    <property type="component" value="Unassembled WGS sequence"/>
</dbReference>